<keyword evidence="2" id="KW-1185">Reference proteome</keyword>
<accession>A0ABP7VXS1</accession>
<evidence type="ECO:0008006" key="3">
    <source>
        <dbReference type="Google" id="ProtNLM"/>
    </source>
</evidence>
<dbReference type="EMBL" id="BAABDL010000117">
    <property type="protein sequence ID" value="GAA4075700.1"/>
    <property type="molecule type" value="Genomic_DNA"/>
</dbReference>
<comment type="caution">
    <text evidence="1">The sequence shown here is derived from an EMBL/GenBank/DDBJ whole genome shotgun (WGS) entry which is preliminary data.</text>
</comment>
<proteinExistence type="predicted"/>
<evidence type="ECO:0000313" key="1">
    <source>
        <dbReference type="EMBL" id="GAA4075700.1"/>
    </source>
</evidence>
<gene>
    <name evidence="1" type="ORF">GCM10022410_20760</name>
</gene>
<organism evidence="1 2">
    <name type="scientific">Amphibacillus indicireducens</name>
    <dbReference type="NCBI Taxonomy" id="1076330"/>
    <lineage>
        <taxon>Bacteria</taxon>
        <taxon>Bacillati</taxon>
        <taxon>Bacillota</taxon>
        <taxon>Bacilli</taxon>
        <taxon>Bacillales</taxon>
        <taxon>Bacillaceae</taxon>
        <taxon>Amphibacillus</taxon>
    </lineage>
</organism>
<protein>
    <recommendedName>
        <fullName evidence="3">Rhodanese domain-containing protein</fullName>
    </recommendedName>
</protein>
<reference evidence="2" key="1">
    <citation type="journal article" date="2019" name="Int. J. Syst. Evol. Microbiol.">
        <title>The Global Catalogue of Microorganisms (GCM) 10K type strain sequencing project: providing services to taxonomists for standard genome sequencing and annotation.</title>
        <authorList>
            <consortium name="The Broad Institute Genomics Platform"/>
            <consortium name="The Broad Institute Genome Sequencing Center for Infectious Disease"/>
            <person name="Wu L."/>
            <person name="Ma J."/>
        </authorList>
    </citation>
    <scope>NUCLEOTIDE SEQUENCE [LARGE SCALE GENOMIC DNA]</scope>
    <source>
        <strain evidence="2">JCM 17250</strain>
    </source>
</reference>
<sequence length="121" mass="14139">MWVVSLVLFVPIVYTIYFRYVPVRSVKCVDYHQLDQDQIKVDLRDYNDSAKEEIDQSIALPVAYIKRFHHELPNGSLYVIAGSIVEKNIGIRLLKRYGYQVVGYTILDKKCCCKNRMTKFA</sequence>
<dbReference type="SUPFAM" id="SSF52821">
    <property type="entry name" value="Rhodanese/Cell cycle control phosphatase"/>
    <property type="match status" value="1"/>
</dbReference>
<name>A0ABP7VXS1_9BACI</name>
<dbReference type="RefSeq" id="WP_344912917.1">
    <property type="nucleotide sequence ID" value="NZ_BAABDL010000117.1"/>
</dbReference>
<dbReference type="InterPro" id="IPR036873">
    <property type="entry name" value="Rhodanese-like_dom_sf"/>
</dbReference>
<evidence type="ECO:0000313" key="2">
    <source>
        <dbReference type="Proteomes" id="UP001501734"/>
    </source>
</evidence>
<dbReference type="Proteomes" id="UP001501734">
    <property type="component" value="Unassembled WGS sequence"/>
</dbReference>